<evidence type="ECO:0000256" key="1">
    <source>
        <dbReference type="SAM" id="Phobius"/>
    </source>
</evidence>
<feature type="transmembrane region" description="Helical" evidence="1">
    <location>
        <begin position="85"/>
        <end position="105"/>
    </location>
</feature>
<feature type="transmembrane region" description="Helical" evidence="1">
    <location>
        <begin position="126"/>
        <end position="145"/>
    </location>
</feature>
<dbReference type="InterPro" id="IPR056119">
    <property type="entry name" value="DUF7702"/>
</dbReference>
<sequence>MSSTPPFNLAKAIGFDSLAGAIIFTVLYVPLEGWFLLKSFTRPTYVHFALTFFCAIRIAAFVLRAILISSNAVGEKLNVLIADEILSAIGFFSLLYSAYTLVLDIELLSGREESKNPVIRLTRNRRLFKISLLAAVALGIVGLSSSSTSTSSGSGSSSNSILHKVSTAMFVVLTALQAFQTVILAMEETRSQSFSFPFVTHD</sequence>
<gene>
    <name evidence="3" type="ORF">D9619_012077</name>
</gene>
<dbReference type="AlphaFoldDB" id="A0A8H5B840"/>
<feature type="domain" description="DUF7702" evidence="2">
    <location>
        <begin position="40"/>
        <end position="188"/>
    </location>
</feature>
<protein>
    <recommendedName>
        <fullName evidence="2">DUF7702 domain-containing protein</fullName>
    </recommendedName>
</protein>
<accession>A0A8H5B840</accession>
<evidence type="ECO:0000313" key="4">
    <source>
        <dbReference type="Proteomes" id="UP000567179"/>
    </source>
</evidence>
<feature type="transmembrane region" description="Helical" evidence="1">
    <location>
        <begin position="165"/>
        <end position="186"/>
    </location>
</feature>
<keyword evidence="1" id="KW-0472">Membrane</keyword>
<proteinExistence type="predicted"/>
<dbReference type="Proteomes" id="UP000567179">
    <property type="component" value="Unassembled WGS sequence"/>
</dbReference>
<dbReference type="EMBL" id="JAACJJ010000031">
    <property type="protein sequence ID" value="KAF5317986.1"/>
    <property type="molecule type" value="Genomic_DNA"/>
</dbReference>
<keyword evidence="1" id="KW-1133">Transmembrane helix</keyword>
<feature type="transmembrane region" description="Helical" evidence="1">
    <location>
        <begin position="49"/>
        <end position="73"/>
    </location>
</feature>
<dbReference type="Pfam" id="PF24800">
    <property type="entry name" value="DUF7702"/>
    <property type="match status" value="1"/>
</dbReference>
<keyword evidence="1" id="KW-0812">Transmembrane</keyword>
<evidence type="ECO:0000259" key="2">
    <source>
        <dbReference type="Pfam" id="PF24800"/>
    </source>
</evidence>
<organism evidence="3 4">
    <name type="scientific">Psilocybe cf. subviscida</name>
    <dbReference type="NCBI Taxonomy" id="2480587"/>
    <lineage>
        <taxon>Eukaryota</taxon>
        <taxon>Fungi</taxon>
        <taxon>Dikarya</taxon>
        <taxon>Basidiomycota</taxon>
        <taxon>Agaricomycotina</taxon>
        <taxon>Agaricomycetes</taxon>
        <taxon>Agaricomycetidae</taxon>
        <taxon>Agaricales</taxon>
        <taxon>Agaricineae</taxon>
        <taxon>Strophariaceae</taxon>
        <taxon>Psilocybe</taxon>
    </lineage>
</organism>
<reference evidence="3 4" key="1">
    <citation type="journal article" date="2020" name="ISME J.">
        <title>Uncovering the hidden diversity of litter-decomposition mechanisms in mushroom-forming fungi.</title>
        <authorList>
            <person name="Floudas D."/>
            <person name="Bentzer J."/>
            <person name="Ahren D."/>
            <person name="Johansson T."/>
            <person name="Persson P."/>
            <person name="Tunlid A."/>
        </authorList>
    </citation>
    <scope>NUCLEOTIDE SEQUENCE [LARGE SCALE GENOMIC DNA]</scope>
    <source>
        <strain evidence="3 4">CBS 101986</strain>
    </source>
</reference>
<comment type="caution">
    <text evidence="3">The sequence shown here is derived from an EMBL/GenBank/DDBJ whole genome shotgun (WGS) entry which is preliminary data.</text>
</comment>
<name>A0A8H5B840_9AGAR</name>
<evidence type="ECO:0000313" key="3">
    <source>
        <dbReference type="EMBL" id="KAF5317986.1"/>
    </source>
</evidence>
<dbReference type="OrthoDB" id="5389493at2759"/>
<feature type="transmembrane region" description="Helical" evidence="1">
    <location>
        <begin position="12"/>
        <end position="37"/>
    </location>
</feature>
<keyword evidence="4" id="KW-1185">Reference proteome</keyword>